<dbReference type="PANTHER" id="PTHR12978">
    <property type="entry name" value="HISTIDINE TRIAD HIT PROTEIN MEMBER"/>
    <property type="match status" value="1"/>
</dbReference>
<dbReference type="EMBL" id="HBIW01014287">
    <property type="protein sequence ID" value="CAE0696850.1"/>
    <property type="molecule type" value="Transcribed_RNA"/>
</dbReference>
<dbReference type="Pfam" id="PF11969">
    <property type="entry name" value="DcpS_C"/>
    <property type="match status" value="1"/>
</dbReference>
<dbReference type="AlphaFoldDB" id="A0A7S4E8P6"/>
<reference evidence="1" key="1">
    <citation type="submission" date="2021-01" db="EMBL/GenBank/DDBJ databases">
        <authorList>
            <person name="Corre E."/>
            <person name="Pelletier E."/>
            <person name="Niang G."/>
            <person name="Scheremetjew M."/>
            <person name="Finn R."/>
            <person name="Kale V."/>
            <person name="Holt S."/>
            <person name="Cochrane G."/>
            <person name="Meng A."/>
            <person name="Brown T."/>
            <person name="Cohen L."/>
        </authorList>
    </citation>
    <scope>NUCLEOTIDE SEQUENCE</scope>
    <source>
        <strain evidence="1">CCMP1756</strain>
    </source>
</reference>
<dbReference type="InterPro" id="IPR008594">
    <property type="entry name" value="DcpS/DCS2"/>
</dbReference>
<organism evidence="1">
    <name type="scientific">Pelagomonas calceolata</name>
    <dbReference type="NCBI Taxonomy" id="35677"/>
    <lineage>
        <taxon>Eukaryota</taxon>
        <taxon>Sar</taxon>
        <taxon>Stramenopiles</taxon>
        <taxon>Ochrophyta</taxon>
        <taxon>Pelagophyceae</taxon>
        <taxon>Pelagomonadales</taxon>
        <taxon>Pelagomonadaceae</taxon>
        <taxon>Pelagomonas</taxon>
    </lineage>
</organism>
<dbReference type="GO" id="GO:0005634">
    <property type="term" value="C:nucleus"/>
    <property type="evidence" value="ECO:0007669"/>
    <property type="project" value="TreeGrafter"/>
</dbReference>
<proteinExistence type="predicted"/>
<protein>
    <submittedName>
        <fullName evidence="1">Uncharacterized protein</fullName>
    </submittedName>
</protein>
<gene>
    <name evidence="1" type="ORF">PCAL00307_LOCUS12286</name>
</gene>
<dbReference type="InterPro" id="IPR036265">
    <property type="entry name" value="HIT-like_sf"/>
</dbReference>
<sequence>MRDLRGPDGAGLCRAMRAALLRCAADVYGVPATKLRVFFHYQPQFYRLHAHCTRAEHTNPGCECDRAHLLTTVAANLDLAPDYYARAPLTYKLRLGEKLHGLLSAGA</sequence>
<dbReference type="GO" id="GO:0000340">
    <property type="term" value="F:RNA 7-methylguanosine cap binding"/>
    <property type="evidence" value="ECO:0007669"/>
    <property type="project" value="TreeGrafter"/>
</dbReference>
<name>A0A7S4E8P6_9STRA</name>
<evidence type="ECO:0000313" key="1">
    <source>
        <dbReference type="EMBL" id="CAE0696850.1"/>
    </source>
</evidence>
<dbReference type="SUPFAM" id="SSF54197">
    <property type="entry name" value="HIT-like"/>
    <property type="match status" value="1"/>
</dbReference>
<accession>A0A7S4E8P6</accession>
<dbReference type="GO" id="GO:0016787">
    <property type="term" value="F:hydrolase activity"/>
    <property type="evidence" value="ECO:0007669"/>
    <property type="project" value="InterPro"/>
</dbReference>
<dbReference type="PANTHER" id="PTHR12978:SF0">
    <property type="entry name" value="M7GPPPX DIPHOSPHATASE"/>
    <property type="match status" value="1"/>
</dbReference>
<dbReference type="GO" id="GO:0000290">
    <property type="term" value="P:deadenylation-dependent decapping of nuclear-transcribed mRNA"/>
    <property type="evidence" value="ECO:0007669"/>
    <property type="project" value="InterPro"/>
</dbReference>
<dbReference type="Gene3D" id="3.30.428.10">
    <property type="entry name" value="HIT-like"/>
    <property type="match status" value="1"/>
</dbReference>
<dbReference type="GO" id="GO:0000932">
    <property type="term" value="C:P-body"/>
    <property type="evidence" value="ECO:0007669"/>
    <property type="project" value="TreeGrafter"/>
</dbReference>